<feature type="chain" id="PRO_5021700818" description="Putative auto-transporter adhesin head GIN domain-containing protein" evidence="1">
    <location>
        <begin position="21"/>
        <end position="249"/>
    </location>
</feature>
<gene>
    <name evidence="3" type="ORF">Poly30_26640</name>
</gene>
<dbReference type="InterPro" id="IPR021255">
    <property type="entry name" value="DUF2807"/>
</dbReference>
<feature type="domain" description="Putative auto-transporter adhesin head GIN" evidence="2">
    <location>
        <begin position="79"/>
        <end position="227"/>
    </location>
</feature>
<evidence type="ECO:0000313" key="3">
    <source>
        <dbReference type="EMBL" id="QDV07145.1"/>
    </source>
</evidence>
<dbReference type="RefSeq" id="WP_145197949.1">
    <property type="nucleotide sequence ID" value="NZ_CP036434.1"/>
</dbReference>
<proteinExistence type="predicted"/>
<sequence precursor="true">MTYPRSRILKALALSSLGGAALGGLTACPGGGPTVIRGSGPVVQEQRTFRPIERIELRGRVDLSVLVLPSEEGALLESTGPETVVFLEGASDLLSWVETTLDGTTLTLRFRDDVRLDPLPSIEVQTARLLGISSVGSGDVRLSGVTSFATRGSALSIAMTGSGDLAAEGAVDTLEVRHVGSGDLDLRHLRSRTASYSGLGSGDAWVHVKDSLRSRLTGTGDLYLLGDVPDERVDSETIGSAELRRERDR</sequence>
<keyword evidence="1" id="KW-0732">Signal</keyword>
<dbReference type="Gene3D" id="2.160.20.120">
    <property type="match status" value="1"/>
</dbReference>
<evidence type="ECO:0000259" key="2">
    <source>
        <dbReference type="Pfam" id="PF10988"/>
    </source>
</evidence>
<dbReference type="Pfam" id="PF10988">
    <property type="entry name" value="DUF2807"/>
    <property type="match status" value="1"/>
</dbReference>
<organism evidence="3 4">
    <name type="scientific">Saltatorellus ferox</name>
    <dbReference type="NCBI Taxonomy" id="2528018"/>
    <lineage>
        <taxon>Bacteria</taxon>
        <taxon>Pseudomonadati</taxon>
        <taxon>Planctomycetota</taxon>
        <taxon>Planctomycetia</taxon>
        <taxon>Planctomycetia incertae sedis</taxon>
        <taxon>Saltatorellus</taxon>
    </lineage>
</organism>
<accession>A0A518ESV4</accession>
<name>A0A518ESV4_9BACT</name>
<dbReference type="OrthoDB" id="8742282at2"/>
<dbReference type="EMBL" id="CP036434">
    <property type="protein sequence ID" value="QDV07145.1"/>
    <property type="molecule type" value="Genomic_DNA"/>
</dbReference>
<evidence type="ECO:0000313" key="4">
    <source>
        <dbReference type="Proteomes" id="UP000320390"/>
    </source>
</evidence>
<feature type="signal peptide" evidence="1">
    <location>
        <begin position="1"/>
        <end position="20"/>
    </location>
</feature>
<reference evidence="3 4" key="1">
    <citation type="submission" date="2019-02" db="EMBL/GenBank/DDBJ databases">
        <title>Deep-cultivation of Planctomycetes and their phenomic and genomic characterization uncovers novel biology.</title>
        <authorList>
            <person name="Wiegand S."/>
            <person name="Jogler M."/>
            <person name="Boedeker C."/>
            <person name="Pinto D."/>
            <person name="Vollmers J."/>
            <person name="Rivas-Marin E."/>
            <person name="Kohn T."/>
            <person name="Peeters S.H."/>
            <person name="Heuer A."/>
            <person name="Rast P."/>
            <person name="Oberbeckmann S."/>
            <person name="Bunk B."/>
            <person name="Jeske O."/>
            <person name="Meyerdierks A."/>
            <person name="Storesund J.E."/>
            <person name="Kallscheuer N."/>
            <person name="Luecker S."/>
            <person name="Lage O.M."/>
            <person name="Pohl T."/>
            <person name="Merkel B.J."/>
            <person name="Hornburger P."/>
            <person name="Mueller R.-W."/>
            <person name="Bruemmer F."/>
            <person name="Labrenz M."/>
            <person name="Spormann A.M."/>
            <person name="Op den Camp H."/>
            <person name="Overmann J."/>
            <person name="Amann R."/>
            <person name="Jetten M.S.M."/>
            <person name="Mascher T."/>
            <person name="Medema M.H."/>
            <person name="Devos D.P."/>
            <person name="Kaster A.-K."/>
            <person name="Ovreas L."/>
            <person name="Rohde M."/>
            <person name="Galperin M.Y."/>
            <person name="Jogler C."/>
        </authorList>
    </citation>
    <scope>NUCLEOTIDE SEQUENCE [LARGE SCALE GENOMIC DNA]</scope>
    <source>
        <strain evidence="3 4">Poly30</strain>
    </source>
</reference>
<keyword evidence="4" id="KW-1185">Reference proteome</keyword>
<dbReference type="Proteomes" id="UP000320390">
    <property type="component" value="Chromosome"/>
</dbReference>
<evidence type="ECO:0000256" key="1">
    <source>
        <dbReference type="SAM" id="SignalP"/>
    </source>
</evidence>
<dbReference type="PROSITE" id="PS51257">
    <property type="entry name" value="PROKAR_LIPOPROTEIN"/>
    <property type="match status" value="1"/>
</dbReference>
<protein>
    <recommendedName>
        <fullName evidence="2">Putative auto-transporter adhesin head GIN domain-containing protein</fullName>
    </recommendedName>
</protein>
<dbReference type="AlphaFoldDB" id="A0A518ESV4"/>